<reference evidence="3 4" key="1">
    <citation type="submission" date="2016-03" db="EMBL/GenBank/DDBJ databases">
        <authorList>
            <person name="Ploux O."/>
        </authorList>
    </citation>
    <scope>NUCLEOTIDE SEQUENCE [LARGE SCALE GENOMIC DNA]</scope>
    <source>
        <strain evidence="3 4">R0</strain>
    </source>
</reference>
<organism evidence="3 4">
    <name type="scientific">Bdellovibrio bacteriovorus</name>
    <dbReference type="NCBI Taxonomy" id="959"/>
    <lineage>
        <taxon>Bacteria</taxon>
        <taxon>Pseudomonadati</taxon>
        <taxon>Bdellovibrionota</taxon>
        <taxon>Bdellovibrionia</taxon>
        <taxon>Bdellovibrionales</taxon>
        <taxon>Pseudobdellovibrionaceae</taxon>
        <taxon>Bdellovibrio</taxon>
    </lineage>
</organism>
<protein>
    <submittedName>
        <fullName evidence="3">Uncharacterized protein</fullName>
    </submittedName>
</protein>
<evidence type="ECO:0000313" key="4">
    <source>
        <dbReference type="Proteomes" id="UP000075320"/>
    </source>
</evidence>
<keyword evidence="2" id="KW-0732">Signal</keyword>
<feature type="region of interest" description="Disordered" evidence="1">
    <location>
        <begin position="212"/>
        <end position="244"/>
    </location>
</feature>
<accession>A0A150WRQ5</accession>
<dbReference type="EMBL" id="LUKE01000001">
    <property type="protein sequence ID" value="KYG67142.1"/>
    <property type="molecule type" value="Genomic_DNA"/>
</dbReference>
<feature type="chain" id="PRO_5007573545" evidence="2">
    <location>
        <begin position="21"/>
        <end position="244"/>
    </location>
</feature>
<gene>
    <name evidence="3" type="ORF">AZI86_09020</name>
</gene>
<feature type="compositionally biased region" description="Polar residues" evidence="1">
    <location>
        <begin position="216"/>
        <end position="244"/>
    </location>
</feature>
<proteinExistence type="predicted"/>
<name>A0A150WRQ5_BDEBC</name>
<dbReference type="RefSeq" id="WP_061834718.1">
    <property type="nucleotide sequence ID" value="NZ_LUKE01000001.1"/>
</dbReference>
<dbReference type="AlphaFoldDB" id="A0A150WRQ5"/>
<evidence type="ECO:0000313" key="3">
    <source>
        <dbReference type="EMBL" id="KYG67142.1"/>
    </source>
</evidence>
<keyword evidence="4" id="KW-1185">Reference proteome</keyword>
<evidence type="ECO:0000256" key="2">
    <source>
        <dbReference type="SAM" id="SignalP"/>
    </source>
</evidence>
<sequence>MNLRCQIFLSGLLFSYSLSAAADEKKCFGIRNTHSVIFASEGAKDGSLAIRRSVDGVSKDEILDDTGYISAQFLVSSLLHKEFEKTTVLVAERSETVQLLQLRLKKFEETLKSYGFGSSAKAFAEIKRIQTMLNRSMVVKDSLKSAWRDLDNALAADEITIMAKSRPPGTSKWSDKEEPLNIFSMPEIFPIATSTACPHTVGDLQFGDAKQASIPKVSNESGGRQNDLNSFMKSQQSKSAQGTN</sequence>
<feature type="signal peptide" evidence="2">
    <location>
        <begin position="1"/>
        <end position="20"/>
    </location>
</feature>
<evidence type="ECO:0000256" key="1">
    <source>
        <dbReference type="SAM" id="MobiDB-lite"/>
    </source>
</evidence>
<comment type="caution">
    <text evidence="3">The sequence shown here is derived from an EMBL/GenBank/DDBJ whole genome shotgun (WGS) entry which is preliminary data.</text>
</comment>
<dbReference type="Proteomes" id="UP000075320">
    <property type="component" value="Unassembled WGS sequence"/>
</dbReference>